<dbReference type="Proteomes" id="UP001497644">
    <property type="component" value="Chromosome 11"/>
</dbReference>
<keyword evidence="3" id="KW-1185">Reference proteome</keyword>
<feature type="compositionally biased region" description="Acidic residues" evidence="1">
    <location>
        <begin position="44"/>
        <end position="53"/>
    </location>
</feature>
<organism evidence="2 3">
    <name type="scientific">Lasius platythorax</name>
    <dbReference type="NCBI Taxonomy" id="488582"/>
    <lineage>
        <taxon>Eukaryota</taxon>
        <taxon>Metazoa</taxon>
        <taxon>Ecdysozoa</taxon>
        <taxon>Arthropoda</taxon>
        <taxon>Hexapoda</taxon>
        <taxon>Insecta</taxon>
        <taxon>Pterygota</taxon>
        <taxon>Neoptera</taxon>
        <taxon>Endopterygota</taxon>
        <taxon>Hymenoptera</taxon>
        <taxon>Apocrita</taxon>
        <taxon>Aculeata</taxon>
        <taxon>Formicoidea</taxon>
        <taxon>Formicidae</taxon>
        <taxon>Formicinae</taxon>
        <taxon>Lasius</taxon>
        <taxon>Lasius</taxon>
    </lineage>
</organism>
<dbReference type="EMBL" id="OZ034834">
    <property type="protein sequence ID" value="CAL1676201.1"/>
    <property type="molecule type" value="Genomic_DNA"/>
</dbReference>
<reference evidence="2" key="1">
    <citation type="submission" date="2024-04" db="EMBL/GenBank/DDBJ databases">
        <authorList>
            <consortium name="Molecular Ecology Group"/>
        </authorList>
    </citation>
    <scope>NUCLEOTIDE SEQUENCE</scope>
</reference>
<name>A0AAV2N7X3_9HYME</name>
<accession>A0AAV2N7X3</accession>
<evidence type="ECO:0000256" key="1">
    <source>
        <dbReference type="SAM" id="MobiDB-lite"/>
    </source>
</evidence>
<protein>
    <submittedName>
        <fullName evidence="2">Uncharacterized protein</fullName>
    </submittedName>
</protein>
<evidence type="ECO:0000313" key="3">
    <source>
        <dbReference type="Proteomes" id="UP001497644"/>
    </source>
</evidence>
<proteinExistence type="predicted"/>
<sequence>MVLAHACITVSLSLPRSHNRSPARGETYEKDDDEAVEARAAGDCEQEAEEEEDAGGRVVDVAGAKVMGISFSRVCHSVSANSFPSVISSGHGS</sequence>
<gene>
    <name evidence="2" type="ORF">LPLAT_LOCUS2435</name>
</gene>
<evidence type="ECO:0000313" key="2">
    <source>
        <dbReference type="EMBL" id="CAL1676201.1"/>
    </source>
</evidence>
<feature type="region of interest" description="Disordered" evidence="1">
    <location>
        <begin position="15"/>
        <end position="56"/>
    </location>
</feature>
<dbReference type="AlphaFoldDB" id="A0AAV2N7X3"/>